<evidence type="ECO:0000313" key="3">
    <source>
        <dbReference type="Proteomes" id="UP000298210"/>
    </source>
</evidence>
<dbReference type="RefSeq" id="WP_134258737.1">
    <property type="nucleotide sequence ID" value="NZ_LDIM01000004.1"/>
</dbReference>
<comment type="caution">
    <text evidence="2">The sequence shown here is derived from an EMBL/GenBank/DDBJ whole genome shotgun (WGS) entry which is preliminary data.</text>
</comment>
<proteinExistence type="predicted"/>
<evidence type="ECO:0000313" key="2">
    <source>
        <dbReference type="EMBL" id="TES49117.1"/>
    </source>
</evidence>
<name>A0A4Y7WL92_9BACI</name>
<protein>
    <submittedName>
        <fullName evidence="2">Uncharacterized protein</fullName>
    </submittedName>
</protein>
<organism evidence="2 3">
    <name type="scientific">Shouchella lehensis</name>
    <dbReference type="NCBI Taxonomy" id="300825"/>
    <lineage>
        <taxon>Bacteria</taxon>
        <taxon>Bacillati</taxon>
        <taxon>Bacillota</taxon>
        <taxon>Bacilli</taxon>
        <taxon>Bacillales</taxon>
        <taxon>Bacillaceae</taxon>
        <taxon>Shouchella</taxon>
    </lineage>
</organism>
<gene>
    <name evidence="2" type="ORF">E2L03_06405</name>
</gene>
<sequence>MSKVKKSFLPILLAIAMVSMGFSQNAAVAQTNDEMEVLTGSAAQEFVDVTLNAVQEGEIENIADASTYDLEGSVVYTVGGGVTVVTLPVQGEYAIISNVTVFIDEHNNVLQSNEMLVSQNDEGNFKVETYLDGSLLKSVDTDLAYMDDEELLSENTVDPSEVEVMGVGAVAACIGAVLGVGSAASYLIAVGCGGSCVAPTAVTAPICAACIGGFAVVGGAGVTAVVNCFNFL</sequence>
<dbReference type="EMBL" id="SNUX01000002">
    <property type="protein sequence ID" value="TES49117.1"/>
    <property type="molecule type" value="Genomic_DNA"/>
</dbReference>
<reference evidence="2 3" key="1">
    <citation type="submission" date="2019-03" db="EMBL/GenBank/DDBJ databases">
        <authorList>
            <person name="Liu G."/>
        </authorList>
    </citation>
    <scope>NUCLEOTIDE SEQUENCE [LARGE SCALE GENOMIC DNA]</scope>
    <source>
        <strain evidence="2 3">DSM 19099</strain>
    </source>
</reference>
<dbReference type="AlphaFoldDB" id="A0A4Y7WL92"/>
<dbReference type="Proteomes" id="UP000298210">
    <property type="component" value="Unassembled WGS sequence"/>
</dbReference>
<keyword evidence="1" id="KW-0732">Signal</keyword>
<feature type="chain" id="PRO_5038633280" evidence="1">
    <location>
        <begin position="27"/>
        <end position="232"/>
    </location>
</feature>
<evidence type="ECO:0000256" key="1">
    <source>
        <dbReference type="SAM" id="SignalP"/>
    </source>
</evidence>
<accession>A0A4Y7WL92</accession>
<feature type="signal peptide" evidence="1">
    <location>
        <begin position="1"/>
        <end position="26"/>
    </location>
</feature>